<keyword evidence="7 10" id="KW-0675">Receptor</keyword>
<feature type="transmembrane region" description="Helical" evidence="11">
    <location>
        <begin position="138"/>
        <end position="159"/>
    </location>
</feature>
<keyword evidence="3 10" id="KW-0812">Transmembrane</keyword>
<feature type="transmembrane region" description="Helical" evidence="11">
    <location>
        <begin position="274"/>
        <end position="295"/>
    </location>
</feature>
<keyword evidence="8" id="KW-0325">Glycoprotein</keyword>
<reference evidence="13" key="3">
    <citation type="submission" date="2025-09" db="UniProtKB">
        <authorList>
            <consortium name="Ensembl"/>
        </authorList>
    </citation>
    <scope>IDENTIFICATION</scope>
</reference>
<evidence type="ECO:0000256" key="10">
    <source>
        <dbReference type="RuleBase" id="RU000688"/>
    </source>
</evidence>
<dbReference type="Proteomes" id="UP000008672">
    <property type="component" value="Unassembled WGS sequence"/>
</dbReference>
<dbReference type="InterPro" id="IPR017452">
    <property type="entry name" value="GPCR_Rhodpsn_7TM"/>
</dbReference>
<evidence type="ECO:0000256" key="7">
    <source>
        <dbReference type="ARBA" id="ARBA00023170"/>
    </source>
</evidence>
<comment type="similarity">
    <text evidence="10">Belongs to the G-protein coupled receptor 1 family.</text>
</comment>
<name>H3ACH0_LATCH</name>
<dbReference type="PRINTS" id="PR00237">
    <property type="entry name" value="GPCRRHODOPSN"/>
</dbReference>
<dbReference type="GO" id="GO:0035025">
    <property type="term" value="P:positive regulation of Rho protein signal transduction"/>
    <property type="evidence" value="ECO:0007669"/>
    <property type="project" value="TreeGrafter"/>
</dbReference>
<evidence type="ECO:0000256" key="5">
    <source>
        <dbReference type="ARBA" id="ARBA00023040"/>
    </source>
</evidence>
<feature type="transmembrane region" description="Helical" evidence="11">
    <location>
        <begin position="235"/>
        <end position="254"/>
    </location>
</feature>
<evidence type="ECO:0000256" key="3">
    <source>
        <dbReference type="ARBA" id="ARBA00022692"/>
    </source>
</evidence>
<keyword evidence="14" id="KW-1185">Reference proteome</keyword>
<protein>
    <submittedName>
        <fullName evidence="13">P2Y receptor family member 8</fullName>
    </submittedName>
</protein>
<dbReference type="SUPFAM" id="SSF81321">
    <property type="entry name" value="Family A G protein-coupled receptor-like"/>
    <property type="match status" value="1"/>
</dbReference>
<evidence type="ECO:0000256" key="4">
    <source>
        <dbReference type="ARBA" id="ARBA00022989"/>
    </source>
</evidence>
<dbReference type="Bgee" id="ENSLACG00000006513">
    <property type="expression patterns" value="Expressed in pelvic fin"/>
</dbReference>
<sequence>VMAINDSQLDNETLDMLRNPSIHVTLPLIYMLVIVIGVPGNLFSLWLLCLHTKPKSPSVIFLINLSLTDLILVFFLPFQIIYNWKRNHWDFSVPLCSVVTVLFYSNMYCSILTMMCISIDRCIGVVYPLHRDWRKKRYAVATCLGMWAVVLTALCPFMLTDLTYKVEALNITTCFDVLKRNMLPNTEAWAAFLFTLFVFLFLIPFIITIVCYTLVILKLVQSSSKNGREPTKRSIYLAAVVLFVFVTCFAPNNFTLLVHMVSRLFFDKGVYPAYKLTLSFSCLNSCLNPFIYYFASKEFYKKLLQICGYKTIETEYTECRRESMFSARSMSQTCDSHELHSPVLTRQESVF</sequence>
<dbReference type="SMART" id="SM01381">
    <property type="entry name" value="7TM_GPCR_Srsx"/>
    <property type="match status" value="1"/>
</dbReference>
<dbReference type="PANTHER" id="PTHR24232">
    <property type="entry name" value="G-PROTEIN COUPLED RECEPTOR"/>
    <property type="match status" value="1"/>
</dbReference>
<evidence type="ECO:0000256" key="8">
    <source>
        <dbReference type="ARBA" id="ARBA00023180"/>
    </source>
</evidence>
<keyword evidence="2" id="KW-1003">Cell membrane</keyword>
<proteinExistence type="inferred from homology"/>
<evidence type="ECO:0000256" key="9">
    <source>
        <dbReference type="ARBA" id="ARBA00023224"/>
    </source>
</evidence>
<reference evidence="13" key="2">
    <citation type="submission" date="2025-08" db="UniProtKB">
        <authorList>
            <consortium name="Ensembl"/>
        </authorList>
    </citation>
    <scope>IDENTIFICATION</scope>
</reference>
<dbReference type="FunCoup" id="H3ACH0">
    <property type="interactions" value="423"/>
</dbReference>
<evidence type="ECO:0000256" key="11">
    <source>
        <dbReference type="SAM" id="Phobius"/>
    </source>
</evidence>
<dbReference type="GO" id="GO:0045028">
    <property type="term" value="F:G protein-coupled purinergic nucleotide receptor activity"/>
    <property type="evidence" value="ECO:0007669"/>
    <property type="project" value="InterPro"/>
</dbReference>
<dbReference type="AlphaFoldDB" id="H3ACH0"/>
<dbReference type="GO" id="GO:0005886">
    <property type="term" value="C:plasma membrane"/>
    <property type="evidence" value="ECO:0007669"/>
    <property type="project" value="UniProtKB-SubCell"/>
</dbReference>
<dbReference type="PROSITE" id="PS00237">
    <property type="entry name" value="G_PROTEIN_RECEP_F1_1"/>
    <property type="match status" value="1"/>
</dbReference>
<feature type="transmembrane region" description="Helical" evidence="11">
    <location>
        <begin position="60"/>
        <end position="80"/>
    </location>
</feature>
<dbReference type="eggNOG" id="ENOG502QW5Q">
    <property type="taxonomic scope" value="Eukaryota"/>
</dbReference>
<dbReference type="CDD" id="cd15368">
    <property type="entry name" value="7tmA_P2Y8"/>
    <property type="match status" value="1"/>
</dbReference>
<keyword evidence="9 10" id="KW-0807">Transducer</keyword>
<evidence type="ECO:0000259" key="12">
    <source>
        <dbReference type="PROSITE" id="PS50262"/>
    </source>
</evidence>
<dbReference type="PRINTS" id="PR01157">
    <property type="entry name" value="P2YPURNOCPTR"/>
</dbReference>
<dbReference type="InterPro" id="IPR027669">
    <property type="entry name" value="P2Y8_rcpt"/>
</dbReference>
<keyword evidence="4 11" id="KW-1133">Transmembrane helix</keyword>
<dbReference type="EMBL" id="AFYH01081336">
    <property type="status" value="NOT_ANNOTATED_CDS"/>
    <property type="molecule type" value="Genomic_DNA"/>
</dbReference>
<evidence type="ECO:0000256" key="6">
    <source>
        <dbReference type="ARBA" id="ARBA00023136"/>
    </source>
</evidence>
<dbReference type="HOGENOM" id="CLU_009579_8_2_1"/>
<organism evidence="13 14">
    <name type="scientific">Latimeria chalumnae</name>
    <name type="common">Coelacanth</name>
    <dbReference type="NCBI Taxonomy" id="7897"/>
    <lineage>
        <taxon>Eukaryota</taxon>
        <taxon>Metazoa</taxon>
        <taxon>Chordata</taxon>
        <taxon>Craniata</taxon>
        <taxon>Vertebrata</taxon>
        <taxon>Euteleostomi</taxon>
        <taxon>Coelacanthiformes</taxon>
        <taxon>Coelacanthidae</taxon>
        <taxon>Latimeria</taxon>
    </lineage>
</organism>
<dbReference type="GeneTree" id="ENSGT01050000244840"/>
<accession>H3ACH0</accession>
<gene>
    <name evidence="13" type="primary">P2RY8</name>
</gene>
<feature type="transmembrane region" description="Helical" evidence="11">
    <location>
        <begin position="92"/>
        <end position="117"/>
    </location>
</feature>
<evidence type="ECO:0000313" key="14">
    <source>
        <dbReference type="Proteomes" id="UP000008672"/>
    </source>
</evidence>
<reference evidence="14" key="1">
    <citation type="submission" date="2011-08" db="EMBL/GenBank/DDBJ databases">
        <title>The draft genome of Latimeria chalumnae.</title>
        <authorList>
            <person name="Di Palma F."/>
            <person name="Alfoldi J."/>
            <person name="Johnson J."/>
            <person name="Berlin A."/>
            <person name="Gnerre S."/>
            <person name="Jaffe D."/>
            <person name="MacCallum I."/>
            <person name="Young S."/>
            <person name="Walker B.J."/>
            <person name="Lander E."/>
            <person name="Lindblad-Toh K."/>
        </authorList>
    </citation>
    <scope>NUCLEOTIDE SEQUENCE [LARGE SCALE GENOMIC DNA]</scope>
    <source>
        <strain evidence="14">Wild caught</strain>
    </source>
</reference>
<feature type="transmembrane region" description="Helical" evidence="11">
    <location>
        <begin position="188"/>
        <end position="215"/>
    </location>
</feature>
<dbReference type="InParanoid" id="H3ACH0"/>
<feature type="domain" description="G-protein coupled receptors family 1 profile" evidence="12">
    <location>
        <begin position="40"/>
        <end position="292"/>
    </location>
</feature>
<keyword evidence="5 10" id="KW-0297">G-protein coupled receptor</keyword>
<dbReference type="Ensembl" id="ENSLACT00000007402.1">
    <property type="protein sequence ID" value="ENSLACP00000007341.1"/>
    <property type="gene ID" value="ENSLACG00000006513.1"/>
</dbReference>
<keyword evidence="6 11" id="KW-0472">Membrane</keyword>
<dbReference type="FunFam" id="1.20.1070.10:FF:000040">
    <property type="entry name" value="Coagulation factor 2 (thrombin) receptor"/>
    <property type="match status" value="1"/>
</dbReference>
<evidence type="ECO:0000256" key="2">
    <source>
        <dbReference type="ARBA" id="ARBA00022475"/>
    </source>
</evidence>
<dbReference type="Pfam" id="PF00001">
    <property type="entry name" value="7tm_1"/>
    <property type="match status" value="1"/>
</dbReference>
<evidence type="ECO:0000313" key="13">
    <source>
        <dbReference type="Ensembl" id="ENSLACP00000007341.1"/>
    </source>
</evidence>
<comment type="subcellular location">
    <subcellularLocation>
        <location evidence="1">Cell membrane</location>
        <topology evidence="1">Multi-pass membrane protein</topology>
    </subcellularLocation>
</comment>
<dbReference type="InterPro" id="IPR000276">
    <property type="entry name" value="GPCR_Rhodpsn"/>
</dbReference>
<dbReference type="PANTHER" id="PTHR24232:SF25">
    <property type="entry name" value="P2Y PURINOCEPTOR 8"/>
    <property type="match status" value="1"/>
</dbReference>
<dbReference type="GO" id="GO:0007200">
    <property type="term" value="P:phospholipase C-activating G protein-coupled receptor signaling pathway"/>
    <property type="evidence" value="ECO:0007669"/>
    <property type="project" value="TreeGrafter"/>
</dbReference>
<dbReference type="Gene3D" id="1.20.1070.10">
    <property type="entry name" value="Rhodopsin 7-helix transmembrane proteins"/>
    <property type="match status" value="1"/>
</dbReference>
<evidence type="ECO:0000256" key="1">
    <source>
        <dbReference type="ARBA" id="ARBA00004651"/>
    </source>
</evidence>
<dbReference type="OMA" id="CVTTFCY"/>
<dbReference type="PROSITE" id="PS50262">
    <property type="entry name" value="G_PROTEIN_RECEP_F1_2"/>
    <property type="match status" value="1"/>
</dbReference>
<feature type="transmembrane region" description="Helical" evidence="11">
    <location>
        <begin position="28"/>
        <end position="48"/>
    </location>
</feature>